<sequence length="122" mass="14437">MDESTRKVCEDILREKILSLQCDYESRITKLQQEHEAALSKVKTDEALKREQLETEYQQKLDLLQKEYHQKTKDLESEITFLNERHDSQRLMLSDTFNYVERLENELSSLKKTIAKGDEQAG</sequence>
<dbReference type="Proteomes" id="UP000288227">
    <property type="component" value="Unassembled WGS sequence"/>
</dbReference>
<feature type="coiled-coil region" evidence="1">
    <location>
        <begin position="54"/>
        <end position="120"/>
    </location>
</feature>
<organism evidence="2 3">
    <name type="scientific">Chryseotalea sanaruensis</name>
    <dbReference type="NCBI Taxonomy" id="2482724"/>
    <lineage>
        <taxon>Bacteria</taxon>
        <taxon>Pseudomonadati</taxon>
        <taxon>Bacteroidota</taxon>
        <taxon>Cytophagia</taxon>
        <taxon>Cytophagales</taxon>
        <taxon>Chryseotaleaceae</taxon>
        <taxon>Chryseotalea</taxon>
    </lineage>
</organism>
<dbReference type="RefSeq" id="WP_127124269.1">
    <property type="nucleotide sequence ID" value="NZ_BHXQ01000008.1"/>
</dbReference>
<name>A0A401UFD1_9BACT</name>
<protein>
    <submittedName>
        <fullName evidence="2">Uncharacterized protein</fullName>
    </submittedName>
</protein>
<keyword evidence="1" id="KW-0175">Coiled coil</keyword>
<reference evidence="2 3" key="1">
    <citation type="submission" date="2018-11" db="EMBL/GenBank/DDBJ databases">
        <title>Chryseotalea sanarue gen. nov., sp., nov., a member of the family Cytophagaceae, isolated from a brackish lake in Hamamatsu Japan.</title>
        <authorList>
            <person name="Maejima Y."/>
            <person name="Iino T."/>
            <person name="Muraguchi Y."/>
            <person name="Fukuda K."/>
            <person name="Ohkuma M."/>
            <person name="Moriuchi R."/>
            <person name="Dohra H."/>
            <person name="Kimbara K."/>
            <person name="Shintani M."/>
        </authorList>
    </citation>
    <scope>NUCLEOTIDE SEQUENCE [LARGE SCALE GENOMIC DNA]</scope>
    <source>
        <strain evidence="2 3">Ys</strain>
    </source>
</reference>
<proteinExistence type="predicted"/>
<dbReference type="AlphaFoldDB" id="A0A401UFD1"/>
<comment type="caution">
    <text evidence="2">The sequence shown here is derived from an EMBL/GenBank/DDBJ whole genome shotgun (WGS) entry which is preliminary data.</text>
</comment>
<dbReference type="EMBL" id="BHXQ01000008">
    <property type="protein sequence ID" value="GCC53625.1"/>
    <property type="molecule type" value="Genomic_DNA"/>
</dbReference>
<gene>
    <name evidence="2" type="ORF">SanaruYs_38700</name>
</gene>
<evidence type="ECO:0000256" key="1">
    <source>
        <dbReference type="SAM" id="Coils"/>
    </source>
</evidence>
<evidence type="ECO:0000313" key="3">
    <source>
        <dbReference type="Proteomes" id="UP000288227"/>
    </source>
</evidence>
<keyword evidence="3" id="KW-1185">Reference proteome</keyword>
<evidence type="ECO:0000313" key="2">
    <source>
        <dbReference type="EMBL" id="GCC53625.1"/>
    </source>
</evidence>
<accession>A0A401UFD1</accession>